<sequence>MMNERLPDILGESFQLVLMQEKSSIWQLSLPIKTLDNDNFEIYLRKTGKNYHLFDDGNTLWTATGLGAKSKLFKEKLALVAHINELNLDKFGELNATCTEDNLIETVGKFIKALNQTDLFLATDPELFQVKENLYEIAKNMLSELTTALICKPKVSFTGYSTNKYSFDFKINDLLVDALPPSGNSINSCIAKVVDIRAALSDEREKNFYPTALIDDRFVDKKDKHINGFLKKLTTIMSAYTFSQAPSLIERSSFL</sequence>
<dbReference type="Pfam" id="PF08861">
    <property type="entry name" value="DUF1828"/>
    <property type="match status" value="1"/>
</dbReference>
<feature type="domain" description="DUF1828" evidence="1">
    <location>
        <begin position="31"/>
        <end position="114"/>
    </location>
</feature>
<accession>A0A8S5NHZ2</accession>
<reference evidence="2" key="1">
    <citation type="journal article" date="2021" name="Proc. Natl. Acad. Sci. U.S.A.">
        <title>A Catalog of Tens of Thousands of Viruses from Human Metagenomes Reveals Hidden Associations with Chronic Diseases.</title>
        <authorList>
            <person name="Tisza M.J."/>
            <person name="Buck C.B."/>
        </authorList>
    </citation>
    <scope>NUCLEOTIDE SEQUENCE</scope>
    <source>
        <strain evidence="2">CtRg81</strain>
    </source>
</reference>
<organism evidence="2">
    <name type="scientific">Siphoviridae sp. ctRg81</name>
    <dbReference type="NCBI Taxonomy" id="2826336"/>
    <lineage>
        <taxon>Viruses</taxon>
        <taxon>Duplodnaviria</taxon>
        <taxon>Heunggongvirae</taxon>
        <taxon>Uroviricota</taxon>
        <taxon>Caudoviricetes</taxon>
    </lineage>
</organism>
<evidence type="ECO:0000259" key="1">
    <source>
        <dbReference type="Pfam" id="PF08861"/>
    </source>
</evidence>
<dbReference type="EMBL" id="BK015170">
    <property type="protein sequence ID" value="DAD93967.1"/>
    <property type="molecule type" value="Genomic_DNA"/>
</dbReference>
<evidence type="ECO:0000313" key="2">
    <source>
        <dbReference type="EMBL" id="DAD93967.1"/>
    </source>
</evidence>
<name>A0A8S5NHZ2_9CAUD</name>
<protein>
    <recommendedName>
        <fullName evidence="1">DUF1828 domain-containing protein</fullName>
    </recommendedName>
</protein>
<proteinExistence type="predicted"/>
<dbReference type="InterPro" id="IPR014960">
    <property type="entry name" value="DUF1828"/>
</dbReference>